<gene>
    <name evidence="2" type="ORF">NITHO_200004</name>
</gene>
<evidence type="ECO:0000313" key="2">
    <source>
        <dbReference type="EMBL" id="CCF83185.1"/>
    </source>
</evidence>
<evidence type="ECO:0000256" key="1">
    <source>
        <dbReference type="SAM" id="Phobius"/>
    </source>
</evidence>
<keyword evidence="1" id="KW-1133">Transmembrane helix</keyword>
<dbReference type="RefSeq" id="WP_008476083.1">
    <property type="nucleotide sequence ID" value="NZ_CAGS01000113.1"/>
</dbReference>
<reference evidence="2 3" key="1">
    <citation type="journal article" date="2012" name="ISME J.">
        <title>Nitrification expanded: discovery, physiology and genomics of a nitrite-oxidizing bacterium from the phylum Chloroflexi.</title>
        <authorList>
            <person name="Sorokin D.Y."/>
            <person name="Lucker S."/>
            <person name="Vejmelkova D."/>
            <person name="Kostrikina N.A."/>
            <person name="Kleerebezem R."/>
            <person name="Rijpstra W.I."/>
            <person name="Damste J.S."/>
            <person name="Le Paslier D."/>
            <person name="Muyzer G."/>
            <person name="Wagner M."/>
            <person name="van Loosdrecht M.C."/>
            <person name="Daims H."/>
        </authorList>
    </citation>
    <scope>NUCLEOTIDE SEQUENCE [LARGE SCALE GENOMIC DNA]</scope>
    <source>
        <strain evidence="3">none</strain>
    </source>
</reference>
<accession>I4EES3</accession>
<dbReference type="AlphaFoldDB" id="I4EES3"/>
<dbReference type="EMBL" id="CAGS01000113">
    <property type="protein sequence ID" value="CCF83185.1"/>
    <property type="molecule type" value="Genomic_DNA"/>
</dbReference>
<keyword evidence="1" id="KW-0472">Membrane</keyword>
<sequence length="154" mass="17733">MQNPVSWSYLTAPVEQTPVWGPFSIIFLVIFVTGFVVALGLYYDVGKRFRENRLLYDLVQRGASIAMIVFGIGLFFFVFRALHLSAFGLHMRIWLYLTFLAAVGIGGYFWYYMKNIYPEKVRSIEAAMVKRRYLVPAVAGGSGNSRRRTKKKKR</sequence>
<keyword evidence="1" id="KW-0812">Transmembrane</keyword>
<feature type="transmembrane region" description="Helical" evidence="1">
    <location>
        <begin position="93"/>
        <end position="113"/>
    </location>
</feature>
<evidence type="ECO:0000313" key="3">
    <source>
        <dbReference type="Proteomes" id="UP000004221"/>
    </source>
</evidence>
<comment type="caution">
    <text evidence="2">The sequence shown here is derived from an EMBL/GenBank/DDBJ whole genome shotgun (WGS) entry which is preliminary data.</text>
</comment>
<dbReference type="OrthoDB" id="166629at2"/>
<organism evidence="2 3">
    <name type="scientific">Nitrolancea hollandica Lb</name>
    <dbReference type="NCBI Taxonomy" id="1129897"/>
    <lineage>
        <taxon>Bacteria</taxon>
        <taxon>Pseudomonadati</taxon>
        <taxon>Thermomicrobiota</taxon>
        <taxon>Thermomicrobia</taxon>
        <taxon>Sphaerobacterales</taxon>
        <taxon>Sphaerobacterineae</taxon>
        <taxon>Sphaerobacteraceae</taxon>
        <taxon>Nitrolancea</taxon>
    </lineage>
</organism>
<feature type="transmembrane region" description="Helical" evidence="1">
    <location>
        <begin position="64"/>
        <end position="87"/>
    </location>
</feature>
<dbReference type="Proteomes" id="UP000004221">
    <property type="component" value="Unassembled WGS sequence"/>
</dbReference>
<keyword evidence="3" id="KW-1185">Reference proteome</keyword>
<proteinExistence type="predicted"/>
<name>I4EES3_9BACT</name>
<protein>
    <submittedName>
        <fullName evidence="2">Uncharacterized protein</fullName>
    </submittedName>
</protein>
<feature type="transmembrane region" description="Helical" evidence="1">
    <location>
        <begin position="20"/>
        <end position="43"/>
    </location>
</feature>